<dbReference type="Gene3D" id="2.40.128.110">
    <property type="entry name" value="Lipid/polyisoprenoid-binding, YceI-like"/>
    <property type="match status" value="1"/>
</dbReference>
<organism evidence="3 4">
    <name type="scientific">Deinococcus roseus</name>
    <dbReference type="NCBI Taxonomy" id="392414"/>
    <lineage>
        <taxon>Bacteria</taxon>
        <taxon>Thermotogati</taxon>
        <taxon>Deinococcota</taxon>
        <taxon>Deinococci</taxon>
        <taxon>Deinococcales</taxon>
        <taxon>Deinococcaceae</taxon>
        <taxon>Deinococcus</taxon>
    </lineage>
</organism>
<gene>
    <name evidence="3" type="ORF">GCM10008938_39520</name>
</gene>
<reference evidence="4" key="1">
    <citation type="journal article" date="2019" name="Int. J. Syst. Evol. Microbiol.">
        <title>The Global Catalogue of Microorganisms (GCM) 10K type strain sequencing project: providing services to taxonomists for standard genome sequencing and annotation.</title>
        <authorList>
            <consortium name="The Broad Institute Genomics Platform"/>
            <consortium name="The Broad Institute Genome Sequencing Center for Infectious Disease"/>
            <person name="Wu L."/>
            <person name="Ma J."/>
        </authorList>
    </citation>
    <scope>NUCLEOTIDE SEQUENCE [LARGE SCALE GENOMIC DNA]</scope>
    <source>
        <strain evidence="4">JCM 14370</strain>
    </source>
</reference>
<proteinExistence type="predicted"/>
<comment type="caution">
    <text evidence="3">The sequence shown here is derived from an EMBL/GenBank/DDBJ whole genome shotgun (WGS) entry which is preliminary data.</text>
</comment>
<name>A0ABQ2D8A8_9DEIO</name>
<dbReference type="SUPFAM" id="SSF101874">
    <property type="entry name" value="YceI-like"/>
    <property type="match status" value="1"/>
</dbReference>
<dbReference type="EMBL" id="BMOD01000020">
    <property type="protein sequence ID" value="GGJ49658.1"/>
    <property type="molecule type" value="Genomic_DNA"/>
</dbReference>
<dbReference type="InterPro" id="IPR007372">
    <property type="entry name" value="Lipid/polyisoprenoid-bd_YceI"/>
</dbReference>
<feature type="chain" id="PRO_5045515178" description="Lipid/polyisoprenoid-binding YceI-like domain-containing protein" evidence="1">
    <location>
        <begin position="19"/>
        <end position="181"/>
    </location>
</feature>
<keyword evidence="1" id="KW-0732">Signal</keyword>
<feature type="domain" description="Lipid/polyisoprenoid-binding YceI-like" evidence="2">
    <location>
        <begin position="22"/>
        <end position="179"/>
    </location>
</feature>
<keyword evidence="4" id="KW-1185">Reference proteome</keyword>
<feature type="signal peptide" evidence="1">
    <location>
        <begin position="1"/>
        <end position="18"/>
    </location>
</feature>
<protein>
    <recommendedName>
        <fullName evidence="2">Lipid/polyisoprenoid-binding YceI-like domain-containing protein</fullName>
    </recommendedName>
</protein>
<evidence type="ECO:0000259" key="2">
    <source>
        <dbReference type="SMART" id="SM00867"/>
    </source>
</evidence>
<dbReference type="PANTHER" id="PTHR34406">
    <property type="entry name" value="PROTEIN YCEI"/>
    <property type="match status" value="1"/>
</dbReference>
<evidence type="ECO:0000256" key="1">
    <source>
        <dbReference type="SAM" id="SignalP"/>
    </source>
</evidence>
<sequence length="181" mass="19712">MTLKKLPLVLLLSSAAFAAPMHYTITGNSMANFNFRVTLIPVPGETPDVQADLSFDPANLQKISGSIKVDLRSLNTGIALRDEHARNFLGVAEHPSAEFKISRISGIKKLQAGQELQGFAEGSFALKGVVKPLKAPIKVRFDGKTIFVTTKFDVVLKDHHINIPGADDATDVMVQFNLKSR</sequence>
<accession>A0ABQ2D8A8</accession>
<dbReference type="SMART" id="SM00867">
    <property type="entry name" value="YceI"/>
    <property type="match status" value="1"/>
</dbReference>
<dbReference type="Proteomes" id="UP000632222">
    <property type="component" value="Unassembled WGS sequence"/>
</dbReference>
<evidence type="ECO:0000313" key="3">
    <source>
        <dbReference type="EMBL" id="GGJ49658.1"/>
    </source>
</evidence>
<evidence type="ECO:0000313" key="4">
    <source>
        <dbReference type="Proteomes" id="UP000632222"/>
    </source>
</evidence>
<dbReference type="InterPro" id="IPR036761">
    <property type="entry name" value="TTHA0802/YceI-like_sf"/>
</dbReference>
<dbReference type="Pfam" id="PF04264">
    <property type="entry name" value="YceI"/>
    <property type="match status" value="1"/>
</dbReference>
<dbReference type="PANTHER" id="PTHR34406:SF1">
    <property type="entry name" value="PROTEIN YCEI"/>
    <property type="match status" value="1"/>
</dbReference>